<name>A0A4P2VD72_9ARCH</name>
<comment type="pathway">
    <text evidence="8">Amino-acid biosynthesis; L-threonine biosynthesis; L-threonine from L-aspartate: step 1/5.</text>
</comment>
<dbReference type="UniPathway" id="UPA00034">
    <property type="reaction ID" value="UER00015"/>
</dbReference>
<dbReference type="NCBIfam" id="TIGR00656">
    <property type="entry name" value="asp_kin_monofn"/>
    <property type="match status" value="1"/>
</dbReference>
<dbReference type="Gene3D" id="3.30.2130.10">
    <property type="entry name" value="VC0802-like"/>
    <property type="match status" value="1"/>
</dbReference>
<dbReference type="SUPFAM" id="SSF55021">
    <property type="entry name" value="ACT-like"/>
    <property type="match status" value="2"/>
</dbReference>
<evidence type="ECO:0000256" key="3">
    <source>
        <dbReference type="ARBA" id="ARBA00022741"/>
    </source>
</evidence>
<dbReference type="RefSeq" id="WP_232085451.1">
    <property type="nucleotide sequence ID" value="NZ_AP018732.1"/>
</dbReference>
<dbReference type="NCBIfam" id="NF004938">
    <property type="entry name" value="PRK06291.1"/>
    <property type="match status" value="1"/>
</dbReference>
<organism evidence="10 11">
    <name type="scientific">Conexivisphaera calida</name>
    <dbReference type="NCBI Taxonomy" id="1874277"/>
    <lineage>
        <taxon>Archaea</taxon>
        <taxon>Nitrososphaerota</taxon>
        <taxon>Conexivisphaeria</taxon>
        <taxon>Conexivisphaerales</taxon>
        <taxon>Conexivisphaeraceae</taxon>
        <taxon>Conexivisphaera</taxon>
    </lineage>
</organism>
<keyword evidence="4 7" id="KW-0418">Kinase</keyword>
<dbReference type="PIRSF" id="PIRSF000726">
    <property type="entry name" value="Asp_kin"/>
    <property type="match status" value="1"/>
</dbReference>
<reference evidence="10 11" key="1">
    <citation type="journal article" date="2019" name="ISME J.">
        <title>Isolation and characterization of a thermophilic sulfur- and iron-reducing thaumarchaeote from a terrestrial acidic hot spring.</title>
        <authorList>
            <person name="Kato S."/>
            <person name="Itoh T."/>
            <person name="Yuki M."/>
            <person name="Nagamori M."/>
            <person name="Ohnishi M."/>
            <person name="Uematsu K."/>
            <person name="Suzuki K."/>
            <person name="Takashina T."/>
            <person name="Ohkuma M."/>
        </authorList>
    </citation>
    <scope>NUCLEOTIDE SEQUENCE [LARGE SCALE GENOMIC DNA]</scope>
    <source>
        <strain evidence="10 11">NAS-02</strain>
    </source>
</reference>
<dbReference type="FunFam" id="3.30.2130.10:FF:000001">
    <property type="entry name" value="Bifunctional aspartokinase/homoserine dehydrogenase"/>
    <property type="match status" value="1"/>
</dbReference>
<dbReference type="Gene3D" id="3.30.70.260">
    <property type="match status" value="1"/>
</dbReference>
<evidence type="ECO:0000256" key="5">
    <source>
        <dbReference type="ARBA" id="ARBA00022840"/>
    </source>
</evidence>
<protein>
    <recommendedName>
        <fullName evidence="7">Aspartokinase</fullName>
        <ecNumber evidence="7">2.7.2.4</ecNumber>
    </recommendedName>
</protein>
<dbReference type="InterPro" id="IPR001341">
    <property type="entry name" value="Asp_kinase"/>
</dbReference>
<comment type="catalytic activity">
    <reaction evidence="6 7">
        <text>L-aspartate + ATP = 4-phospho-L-aspartate + ADP</text>
        <dbReference type="Rhea" id="RHEA:23776"/>
        <dbReference type="ChEBI" id="CHEBI:29991"/>
        <dbReference type="ChEBI" id="CHEBI:30616"/>
        <dbReference type="ChEBI" id="CHEBI:57535"/>
        <dbReference type="ChEBI" id="CHEBI:456216"/>
        <dbReference type="EC" id="2.7.2.4"/>
    </reaction>
</comment>
<dbReference type="InterPro" id="IPR045865">
    <property type="entry name" value="ACT-like_dom_sf"/>
</dbReference>
<keyword evidence="5" id="KW-0067">ATP-binding</keyword>
<keyword evidence="2 7" id="KW-0808">Transferase</keyword>
<comment type="similarity">
    <text evidence="1 7">Belongs to the aspartokinase family.</text>
</comment>
<dbReference type="InterPro" id="IPR001048">
    <property type="entry name" value="Asp/Glu/Uridylate_kinase"/>
</dbReference>
<dbReference type="EC" id="2.7.2.4" evidence="7"/>
<dbReference type="InterPro" id="IPR002912">
    <property type="entry name" value="ACT_dom"/>
</dbReference>
<keyword evidence="8" id="KW-0028">Amino-acid biosynthesis</keyword>
<comment type="pathway">
    <text evidence="8">Amino-acid biosynthesis; L-methionine biosynthesis via de novo pathway; L-homoserine from L-aspartate: step 1/3.</text>
</comment>
<dbReference type="GO" id="GO:0004072">
    <property type="term" value="F:aspartate kinase activity"/>
    <property type="evidence" value="ECO:0007669"/>
    <property type="project" value="UniProtKB-EC"/>
</dbReference>
<dbReference type="UniPathway" id="UPA00050">
    <property type="reaction ID" value="UER00461"/>
</dbReference>
<keyword evidence="11" id="KW-1185">Reference proteome</keyword>
<dbReference type="KEGG" id="ccai:NAS2_1105"/>
<evidence type="ECO:0000259" key="9">
    <source>
        <dbReference type="PROSITE" id="PS51671"/>
    </source>
</evidence>
<dbReference type="InterPro" id="IPR018042">
    <property type="entry name" value="Aspartate_kinase_CS"/>
</dbReference>
<accession>A0A4P2VD72</accession>
<evidence type="ECO:0000256" key="6">
    <source>
        <dbReference type="ARBA" id="ARBA00047872"/>
    </source>
</evidence>
<dbReference type="GO" id="GO:0005829">
    <property type="term" value="C:cytosol"/>
    <property type="evidence" value="ECO:0007669"/>
    <property type="project" value="TreeGrafter"/>
</dbReference>
<dbReference type="PANTHER" id="PTHR21499:SF59">
    <property type="entry name" value="ASPARTOKINASE"/>
    <property type="match status" value="1"/>
</dbReference>
<evidence type="ECO:0000256" key="7">
    <source>
        <dbReference type="RuleBase" id="RU003448"/>
    </source>
</evidence>
<dbReference type="GO" id="GO:0009089">
    <property type="term" value="P:lysine biosynthetic process via diaminopimelate"/>
    <property type="evidence" value="ECO:0007669"/>
    <property type="project" value="UniProtKB-UniPathway"/>
</dbReference>
<dbReference type="PROSITE" id="PS51671">
    <property type="entry name" value="ACT"/>
    <property type="match status" value="2"/>
</dbReference>
<evidence type="ECO:0000313" key="11">
    <source>
        <dbReference type="Proteomes" id="UP000509448"/>
    </source>
</evidence>
<dbReference type="InterPro" id="IPR036393">
    <property type="entry name" value="AceGlu_kinase-like_sf"/>
</dbReference>
<evidence type="ECO:0000313" key="10">
    <source>
        <dbReference type="EMBL" id="BBE42494.1"/>
    </source>
</evidence>
<dbReference type="Gene3D" id="3.40.1160.10">
    <property type="entry name" value="Acetylglutamate kinase-like"/>
    <property type="match status" value="1"/>
</dbReference>
<dbReference type="GeneID" id="55584916"/>
<comment type="pathway">
    <text evidence="8">Amino-acid biosynthesis; L-lysine biosynthesis via DAP pathway; (S)-tetrahydrodipicolinate from L-aspartate: step 1/4.</text>
</comment>
<dbReference type="CDD" id="cd04892">
    <property type="entry name" value="ACT_AK-like_2"/>
    <property type="match status" value="1"/>
</dbReference>
<evidence type="ECO:0000256" key="2">
    <source>
        <dbReference type="ARBA" id="ARBA00022679"/>
    </source>
</evidence>
<dbReference type="GO" id="GO:0005524">
    <property type="term" value="F:ATP binding"/>
    <property type="evidence" value="ECO:0007669"/>
    <property type="project" value="UniProtKB-KW"/>
</dbReference>
<feature type="domain" description="ACT" evidence="9">
    <location>
        <begin position="323"/>
        <end position="391"/>
    </location>
</feature>
<dbReference type="PROSITE" id="PS00324">
    <property type="entry name" value="ASPARTOKINASE"/>
    <property type="match status" value="1"/>
</dbReference>
<gene>
    <name evidence="10" type="ORF">NAS2_1105</name>
</gene>
<dbReference type="GO" id="GO:0009090">
    <property type="term" value="P:homoserine biosynthetic process"/>
    <property type="evidence" value="ECO:0007669"/>
    <property type="project" value="TreeGrafter"/>
</dbReference>
<sequence length="464" mass="49605">MRIIMKFGGTSVRGDGFRRVHDIVSRYLPENQVVIVVSAIKGATDELIDIAHRARRGDEKEISDFLDRLVDSYMELVEVNVGREHLNEAYSLASKLRRDLERVLYGIMYLGELTPRSLDYVSGYGETFSAKIGAFILGKLGLEAVGLTGKEAGIVTDDNFGDARVLLNATRYSARHVLEPLLESGKVPVVGGFTGATQDGIMTTLGRGGSDYTATALGAALDSDQVWLWSDVDGIMTADPRIVPDARTIPELSYREAAELAVVGAKALHPRALEPVWDASIPVYVRNTFNPNGPYTVIHGKEEVDKKVVKAVSLIRDAGVITVYGPSMVGAPGTAAKVLEVVGSTGANVMMIAQSASESNISMAVRKGSVDKVYSALERELVSKGVLRSVEVEDDMSIVAVVGAGMKGTPGVSAKIFSAVAERGINVIMVAQGGSEMNISFVVKGEDAEEAVRAVHDSFKLGEA</sequence>
<evidence type="ECO:0000256" key="8">
    <source>
        <dbReference type="RuleBase" id="RU004249"/>
    </source>
</evidence>
<dbReference type="EMBL" id="AP018732">
    <property type="protein sequence ID" value="BBE42494.1"/>
    <property type="molecule type" value="Genomic_DNA"/>
</dbReference>
<dbReference type="AlphaFoldDB" id="A0A4P2VD72"/>
<dbReference type="InterPro" id="IPR054352">
    <property type="entry name" value="ACT_Aspartokinase"/>
</dbReference>
<dbReference type="Proteomes" id="UP000509448">
    <property type="component" value="Chromosome"/>
</dbReference>
<dbReference type="UniPathway" id="UPA00051">
    <property type="reaction ID" value="UER00462"/>
</dbReference>
<dbReference type="GO" id="GO:0009088">
    <property type="term" value="P:threonine biosynthetic process"/>
    <property type="evidence" value="ECO:0007669"/>
    <property type="project" value="UniProtKB-UniPathway"/>
</dbReference>
<feature type="domain" description="ACT" evidence="9">
    <location>
        <begin position="401"/>
        <end position="464"/>
    </location>
</feature>
<dbReference type="PANTHER" id="PTHR21499">
    <property type="entry name" value="ASPARTATE KINASE"/>
    <property type="match status" value="1"/>
</dbReference>
<evidence type="ECO:0000256" key="4">
    <source>
        <dbReference type="ARBA" id="ARBA00022777"/>
    </source>
</evidence>
<proteinExistence type="inferred from homology"/>
<evidence type="ECO:0000256" key="1">
    <source>
        <dbReference type="ARBA" id="ARBA00010122"/>
    </source>
</evidence>
<keyword evidence="3" id="KW-0547">Nucleotide-binding</keyword>
<dbReference type="InterPro" id="IPR005260">
    <property type="entry name" value="Asp_kin_monofn"/>
</dbReference>
<dbReference type="SUPFAM" id="SSF53633">
    <property type="entry name" value="Carbamate kinase-like"/>
    <property type="match status" value="1"/>
</dbReference>
<dbReference type="NCBIfam" id="TIGR00657">
    <property type="entry name" value="asp_kinases"/>
    <property type="match status" value="1"/>
</dbReference>
<dbReference type="Pfam" id="PF00696">
    <property type="entry name" value="AA_kinase"/>
    <property type="match status" value="1"/>
</dbReference>
<dbReference type="Pfam" id="PF22468">
    <property type="entry name" value="ACT_9"/>
    <property type="match status" value="2"/>
</dbReference>